<organism evidence="3">
    <name type="scientific">Geoalkalibacter subterraneus</name>
    <dbReference type="NCBI Taxonomy" id="483547"/>
    <lineage>
        <taxon>Bacteria</taxon>
        <taxon>Pseudomonadati</taxon>
        <taxon>Thermodesulfobacteriota</taxon>
        <taxon>Desulfuromonadia</taxon>
        <taxon>Desulfuromonadales</taxon>
        <taxon>Geoalkalibacteraceae</taxon>
        <taxon>Geoalkalibacter</taxon>
    </lineage>
</organism>
<dbReference type="Proteomes" id="UP000886162">
    <property type="component" value="Unassembled WGS sequence"/>
</dbReference>
<protein>
    <submittedName>
        <fullName evidence="3">ABC-F family ATP-binding cassette domain-containing protein</fullName>
    </submittedName>
</protein>
<proteinExistence type="predicted"/>
<dbReference type="GO" id="GO:0005524">
    <property type="term" value="F:ATP binding"/>
    <property type="evidence" value="ECO:0007669"/>
    <property type="project" value="UniProtKB-KW"/>
</dbReference>
<comment type="caution">
    <text evidence="3">The sequence shown here is derived from an EMBL/GenBank/DDBJ whole genome shotgun (WGS) entry which is preliminary data.</text>
</comment>
<feature type="coiled-coil region" evidence="1">
    <location>
        <begin position="85"/>
        <end position="112"/>
    </location>
</feature>
<keyword evidence="3" id="KW-0067">ATP-binding</keyword>
<evidence type="ECO:0000256" key="1">
    <source>
        <dbReference type="SAM" id="Coils"/>
    </source>
</evidence>
<feature type="domain" description="ABC transporter" evidence="2">
    <location>
        <begin position="20"/>
        <end position="110"/>
    </location>
</feature>
<evidence type="ECO:0000313" key="3">
    <source>
        <dbReference type="EMBL" id="HDR46529.1"/>
    </source>
</evidence>
<gene>
    <name evidence="3" type="ORF">ENN94_02395</name>
</gene>
<dbReference type="InterPro" id="IPR003439">
    <property type="entry name" value="ABC_transporter-like_ATP-bd"/>
</dbReference>
<dbReference type="Pfam" id="PF00005">
    <property type="entry name" value="ABC_tran"/>
    <property type="match status" value="1"/>
</dbReference>
<dbReference type="PANTHER" id="PTHR42855">
    <property type="entry name" value="ABC TRANSPORTER ATP-BINDING SUBUNIT"/>
    <property type="match status" value="1"/>
</dbReference>
<name>A0A831LGU2_9BACT</name>
<accession>A0A831LGU2</accession>
<dbReference type="EMBL" id="DSDO01000160">
    <property type="protein sequence ID" value="HDR46529.1"/>
    <property type="molecule type" value="Genomic_DNA"/>
</dbReference>
<keyword evidence="3" id="KW-0547">Nucleotide-binding</keyword>
<dbReference type="Gene3D" id="3.40.50.300">
    <property type="entry name" value="P-loop containing nucleotide triphosphate hydrolases"/>
    <property type="match status" value="1"/>
</dbReference>
<sequence>MLQLKHIDKYFADRRLFAAIDWHICATDRIGLCGANGAGKSTLLKLLAGLVEPDGGTMQVAKGTTFGYLPQEGLVHQGRSLVAEARSALAHLQEMESEIRQLENTLDAQTTPAEMEHYAQLQQDFEQRGGY</sequence>
<reference evidence="3" key="1">
    <citation type="journal article" date="2020" name="mSystems">
        <title>Genome- and Community-Level Interaction Insights into Carbon Utilization and Element Cycling Functions of Hydrothermarchaeota in Hydrothermal Sediment.</title>
        <authorList>
            <person name="Zhou Z."/>
            <person name="Liu Y."/>
            <person name="Xu W."/>
            <person name="Pan J."/>
            <person name="Luo Z.H."/>
            <person name="Li M."/>
        </authorList>
    </citation>
    <scope>NUCLEOTIDE SEQUENCE [LARGE SCALE GENOMIC DNA]</scope>
    <source>
        <strain evidence="3">SpSt-1220</strain>
    </source>
</reference>
<dbReference type="InterPro" id="IPR051309">
    <property type="entry name" value="ABCF_ATPase"/>
</dbReference>
<dbReference type="SUPFAM" id="SSF52540">
    <property type="entry name" value="P-loop containing nucleoside triphosphate hydrolases"/>
    <property type="match status" value="1"/>
</dbReference>
<evidence type="ECO:0000259" key="2">
    <source>
        <dbReference type="Pfam" id="PF00005"/>
    </source>
</evidence>
<dbReference type="PANTHER" id="PTHR42855:SF2">
    <property type="entry name" value="DRUG RESISTANCE ABC TRANSPORTER,ATP-BINDING PROTEIN"/>
    <property type="match status" value="1"/>
</dbReference>
<dbReference type="InterPro" id="IPR027417">
    <property type="entry name" value="P-loop_NTPase"/>
</dbReference>
<dbReference type="GO" id="GO:0016887">
    <property type="term" value="F:ATP hydrolysis activity"/>
    <property type="evidence" value="ECO:0007669"/>
    <property type="project" value="InterPro"/>
</dbReference>
<dbReference type="AlphaFoldDB" id="A0A831LGU2"/>
<keyword evidence="1" id="KW-0175">Coiled coil</keyword>
<feature type="non-terminal residue" evidence="3">
    <location>
        <position position="131"/>
    </location>
</feature>